<organism evidence="2 3">
    <name type="scientific">Extremus antarcticus</name>
    <dbReference type="NCBI Taxonomy" id="702011"/>
    <lineage>
        <taxon>Eukaryota</taxon>
        <taxon>Fungi</taxon>
        <taxon>Dikarya</taxon>
        <taxon>Ascomycota</taxon>
        <taxon>Pezizomycotina</taxon>
        <taxon>Dothideomycetes</taxon>
        <taxon>Dothideomycetidae</taxon>
        <taxon>Mycosphaerellales</taxon>
        <taxon>Extremaceae</taxon>
        <taxon>Extremus</taxon>
    </lineage>
</organism>
<name>A0AAJ0GGB0_9PEZI</name>
<sequence length="366" mass="40921">MDVYHESHALEQDWYAAVSEELMRSKLPPSKRDPTHHGQVKVEKSNFGFWPCIAQIVATAEIAARQNADWKWRNKMVEHLKELIAKRLEEAQVEVEWVAVLLDQVDKKGPAILRQPKVRFEENPKTAKSEKGKSKAKSVEQRPTSSKSAKDKARQTAPSKTSTAQPAPAQPEPESPGMRAERPVTAENRAEKRLVSAMKQRDTNNESPIWFAQFSEGLSYKIIPKSAESTANRPDSRSPEEAAVETKVLTAEYIRSALERSASPGPPLSPGAERKAKLVQLPRIAAPALAEQSAMLFNANRPTGYEKMMSEWHREKGGVVIPSLGELHMGPKGPKQREPVMTPVTEVTESSSEDQKGEEGRERRRR</sequence>
<dbReference type="Proteomes" id="UP001271007">
    <property type="component" value="Unassembled WGS sequence"/>
</dbReference>
<comment type="caution">
    <text evidence="2">The sequence shown here is derived from an EMBL/GenBank/DDBJ whole genome shotgun (WGS) entry which is preliminary data.</text>
</comment>
<evidence type="ECO:0000313" key="3">
    <source>
        <dbReference type="Proteomes" id="UP001271007"/>
    </source>
</evidence>
<gene>
    <name evidence="2" type="ORF">LTR09_002002</name>
</gene>
<feature type="compositionally biased region" description="Basic and acidic residues" evidence="1">
    <location>
        <begin position="353"/>
        <end position="366"/>
    </location>
</feature>
<dbReference type="EMBL" id="JAWDJX010000004">
    <property type="protein sequence ID" value="KAK3056964.1"/>
    <property type="molecule type" value="Genomic_DNA"/>
</dbReference>
<accession>A0AAJ0GGB0</accession>
<evidence type="ECO:0000313" key="2">
    <source>
        <dbReference type="EMBL" id="KAK3056964.1"/>
    </source>
</evidence>
<evidence type="ECO:0000256" key="1">
    <source>
        <dbReference type="SAM" id="MobiDB-lite"/>
    </source>
</evidence>
<feature type="region of interest" description="Disordered" evidence="1">
    <location>
        <begin position="116"/>
        <end position="187"/>
    </location>
</feature>
<reference evidence="2" key="1">
    <citation type="submission" date="2023-04" db="EMBL/GenBank/DDBJ databases">
        <title>Black Yeasts Isolated from many extreme environments.</title>
        <authorList>
            <person name="Coleine C."/>
            <person name="Stajich J.E."/>
            <person name="Selbmann L."/>
        </authorList>
    </citation>
    <scope>NUCLEOTIDE SEQUENCE</scope>
    <source>
        <strain evidence="2">CCFEE 5312</strain>
    </source>
</reference>
<protein>
    <submittedName>
        <fullName evidence="2">Uncharacterized protein</fullName>
    </submittedName>
</protein>
<dbReference type="AlphaFoldDB" id="A0AAJ0GGB0"/>
<keyword evidence="3" id="KW-1185">Reference proteome</keyword>
<feature type="region of interest" description="Disordered" evidence="1">
    <location>
        <begin position="323"/>
        <end position="366"/>
    </location>
</feature>
<feature type="region of interest" description="Disordered" evidence="1">
    <location>
        <begin position="255"/>
        <end position="275"/>
    </location>
</feature>
<feature type="compositionally biased region" description="Basic and acidic residues" evidence="1">
    <location>
        <begin position="118"/>
        <end position="140"/>
    </location>
</feature>
<proteinExistence type="predicted"/>